<protein>
    <recommendedName>
        <fullName evidence="3">WH2 domain-containing protein</fullName>
    </recommendedName>
</protein>
<reference evidence="2" key="1">
    <citation type="submission" date="2014-11" db="EMBL/GenBank/DDBJ databases">
        <authorList>
            <person name="Geib S."/>
        </authorList>
    </citation>
    <scope>NUCLEOTIDE SEQUENCE</scope>
</reference>
<feature type="region of interest" description="Disordered" evidence="1">
    <location>
        <begin position="1336"/>
        <end position="1387"/>
    </location>
</feature>
<evidence type="ECO:0000256" key="1">
    <source>
        <dbReference type="SAM" id="MobiDB-lite"/>
    </source>
</evidence>
<sequence>MSNMKHGFSTLNRWLGKKNKAEKAMPNGKLSKSSTNLNSLSVSSTNINETSQLEYNRITPLPAATSNAPFEQTFRITVLLPKDQLYVARLGARVPLSKLLELVCENKLLDATKYEFRNPVDSSQVYSCDLTIGAVGLSEIRLCNKSESYGNFNADEIIKLHRTAIIRDSLSSSEFSSRYSKHTTKTTSPYSSSNSLNSMDSTGMNCIRTPVSPPATLTTSTLTTPTKISAPPRKKRAAPRPPSQTAIPEKAVLVTNGEATTKDTNSNTIDNLEVPDGSLSHKNRFVSTPNLSTSPEVKAFNSNGHINSLNIETELESSLNGYTNLDIELEQSQVKQKNARNLCGGSVQNLYSAESVQQPIEFPEPSPRKRMIQIKKKTTAPAPPPRGSLYADSDTLSIHSMTPSTPDTPLSPLMPLPPDSPSVNTNIEEHLDQNSNKQQSRDDEPVANEIPSATRNLETIPSEAEKTTAIVPKPLPRITTNAFQNDNDTFLENSVSTLTAANVSKIILNRTPTPEPRSLSAEPQDNDSYLGVHIASLKNTVELEHDDDVSSKQMDSGSYLHAHIAALKNPSSLENEDDALSKQADSGIGEPVPSPVPDSLPSESSVNDGKSAFESSSDDDDIIKVYNFKLGKTVVKPQAEPKTLEDFVVLAAEDQVDSGDNTPTTATQEATPNFSDSASWNFSIPISPPPNFADARFADGFVNEKPPDTPITPKIKERPKLDFKSISHAERTFVPTVDSSHQEPTQPHDIEVKRDILALPSPTAPLNEIVEELSAIIHSKGLDTLIKKPEDEPKIQSAKPTTLPNFSITTITQQIQEKENEVPNKVSELTLANSVTNSSVEQVNNKEQLHSEKTTCIAGQQNVMNIETPSTQITHAKVEPNGFSSSRRRSSGELSIGESPSLQSPEVIKTILNSRKNSSASSSDADTKGAEELKRQDEKTPKNIVNAQNDIDTNIATPQPCVTSNFESIESKEEHKTNFVKIAETPKNNVNAQKEEETTSSSAEQTKHKELPKLYRYSGPPSINFSTWSERPKVQVSIKNEGDYIFGGKNADSQSAAVTTAAIEINTKSHNRNNRVSMPAAAFWAERENAPPPVAPKPIVIASPTERMGIPEKDYRVPMSVKPLRDVTIENVELNTTTTNNATQLEHSAKGQWKSSSITTVLLNGSSESENNKGEAILRPSFTSTLPRSNANRFSIPVVKNVGPGLLRSTSITQLEANKPKPIQSEVVTAPFGQNTLRKTGLKEKILANDSLPKEKEQTEKNISEQIPKPLTASVQRSTTILNGFVDVTNVKTMTETRKVHQTTVKPVQSAKLELKLQNSNSTSVYLNKTSLNPATTITTKTKTQSDVKPAPIVPPPPPTPPKSVTLPTLNSSSPADTSSSTDPRDQLLMAIRNFKRDNLNRI</sequence>
<evidence type="ECO:0008006" key="3">
    <source>
        <dbReference type="Google" id="ProtNLM"/>
    </source>
</evidence>
<feature type="compositionally biased region" description="Low complexity" evidence="1">
    <location>
        <begin position="1363"/>
        <end position="1382"/>
    </location>
</feature>
<accession>A0A0A1XCU5</accession>
<organism evidence="2">
    <name type="scientific">Zeugodacus cucurbitae</name>
    <name type="common">Melon fruit fly</name>
    <name type="synonym">Bactrocera cucurbitae</name>
    <dbReference type="NCBI Taxonomy" id="28588"/>
    <lineage>
        <taxon>Eukaryota</taxon>
        <taxon>Metazoa</taxon>
        <taxon>Ecdysozoa</taxon>
        <taxon>Arthropoda</taxon>
        <taxon>Hexapoda</taxon>
        <taxon>Insecta</taxon>
        <taxon>Pterygota</taxon>
        <taxon>Neoptera</taxon>
        <taxon>Endopterygota</taxon>
        <taxon>Diptera</taxon>
        <taxon>Brachycera</taxon>
        <taxon>Muscomorpha</taxon>
        <taxon>Tephritoidea</taxon>
        <taxon>Tephritidae</taxon>
        <taxon>Zeugodacus</taxon>
        <taxon>Zeugodacus</taxon>
    </lineage>
</organism>
<feature type="compositionally biased region" description="Low complexity" evidence="1">
    <location>
        <begin position="185"/>
        <end position="202"/>
    </location>
</feature>
<feature type="compositionally biased region" description="Low complexity" evidence="1">
    <location>
        <begin position="1336"/>
        <end position="1351"/>
    </location>
</feature>
<reference evidence="2" key="2">
    <citation type="journal article" date="2015" name="Gigascience">
        <title>Reconstructing a comprehensive transcriptome assembly of a white-pupal translocated strain of the pest fruit fly Bactrocera cucurbitae.</title>
        <authorList>
            <person name="Sim S.B."/>
            <person name="Calla B."/>
            <person name="Hall B."/>
            <person name="DeRego T."/>
            <person name="Geib S.M."/>
        </authorList>
    </citation>
    <scope>NUCLEOTIDE SEQUENCE</scope>
</reference>
<dbReference type="Gene3D" id="3.10.20.90">
    <property type="entry name" value="Phosphatidylinositol 3-kinase Catalytic Subunit, Chain A, domain 1"/>
    <property type="match status" value="1"/>
</dbReference>
<feature type="region of interest" description="Disordered" evidence="1">
    <location>
        <begin position="569"/>
        <end position="617"/>
    </location>
</feature>
<evidence type="ECO:0000313" key="2">
    <source>
        <dbReference type="EMBL" id="JAD08765.1"/>
    </source>
</evidence>
<feature type="compositionally biased region" description="Low complexity" evidence="1">
    <location>
        <begin position="400"/>
        <end position="411"/>
    </location>
</feature>
<feature type="compositionally biased region" description="Low complexity" evidence="1">
    <location>
        <begin position="214"/>
        <end position="226"/>
    </location>
</feature>
<dbReference type="EMBL" id="GBXI01005527">
    <property type="protein sequence ID" value="JAD08765.1"/>
    <property type="molecule type" value="Transcribed_RNA"/>
</dbReference>
<feature type="region of interest" description="Disordered" evidence="1">
    <location>
        <begin position="176"/>
        <end position="248"/>
    </location>
</feature>
<feature type="compositionally biased region" description="Pro residues" evidence="1">
    <location>
        <begin position="1352"/>
        <end position="1362"/>
    </location>
</feature>
<dbReference type="OrthoDB" id="8882621at2759"/>
<feature type="region of interest" description="Disordered" evidence="1">
    <location>
        <begin position="657"/>
        <end position="678"/>
    </location>
</feature>
<proteinExistence type="predicted"/>
<feature type="compositionally biased region" description="Polar residues" evidence="1">
    <location>
        <begin position="658"/>
        <end position="678"/>
    </location>
</feature>
<feature type="region of interest" description="Disordered" evidence="1">
    <location>
        <begin position="376"/>
        <end position="468"/>
    </location>
</feature>
<feature type="compositionally biased region" description="Basic and acidic residues" evidence="1">
    <location>
        <begin position="925"/>
        <end position="941"/>
    </location>
</feature>
<gene>
    <name evidence="2" type="ORF">g.23698</name>
</gene>
<name>A0A0A1XCU5_ZEUCU</name>
<feature type="region of interest" description="Disordered" evidence="1">
    <location>
        <begin position="986"/>
        <end position="1007"/>
    </location>
</feature>
<feature type="region of interest" description="Disordered" evidence="1">
    <location>
        <begin position="873"/>
        <end position="949"/>
    </location>
</feature>